<feature type="transmembrane region" description="Helical" evidence="11">
    <location>
        <begin position="20"/>
        <end position="40"/>
    </location>
</feature>
<dbReference type="PRINTS" id="PR00344">
    <property type="entry name" value="BCTRLSENSOR"/>
</dbReference>
<evidence type="ECO:0000256" key="7">
    <source>
        <dbReference type="ARBA" id="ARBA00022777"/>
    </source>
</evidence>
<evidence type="ECO:0000313" key="14">
    <source>
        <dbReference type="EMBL" id="GIT97015.1"/>
    </source>
</evidence>
<name>A0ABQ4NRK1_9RHOB</name>
<keyword evidence="6 11" id="KW-0812">Transmembrane</keyword>
<organism evidence="14 15">
    <name type="scientific">Jannaschia pagri</name>
    <dbReference type="NCBI Taxonomy" id="2829797"/>
    <lineage>
        <taxon>Bacteria</taxon>
        <taxon>Pseudomonadati</taxon>
        <taxon>Pseudomonadota</taxon>
        <taxon>Alphaproteobacteria</taxon>
        <taxon>Rhodobacterales</taxon>
        <taxon>Roseobacteraceae</taxon>
        <taxon>Jannaschia</taxon>
    </lineage>
</organism>
<proteinExistence type="predicted"/>
<keyword evidence="5" id="KW-0808">Transferase</keyword>
<dbReference type="Pfam" id="PF00672">
    <property type="entry name" value="HAMP"/>
    <property type="match status" value="1"/>
</dbReference>
<keyword evidence="15" id="KW-1185">Reference proteome</keyword>
<evidence type="ECO:0000256" key="3">
    <source>
        <dbReference type="ARBA" id="ARBA00012438"/>
    </source>
</evidence>
<accession>A0ABQ4NRK1</accession>
<dbReference type="SUPFAM" id="SSF55874">
    <property type="entry name" value="ATPase domain of HSP90 chaperone/DNA topoisomerase II/histidine kinase"/>
    <property type="match status" value="1"/>
</dbReference>
<feature type="domain" description="HAMP" evidence="13">
    <location>
        <begin position="154"/>
        <end position="206"/>
    </location>
</feature>
<keyword evidence="9" id="KW-0902">Two-component regulatory system</keyword>
<dbReference type="CDD" id="cd00082">
    <property type="entry name" value="HisKA"/>
    <property type="match status" value="1"/>
</dbReference>
<dbReference type="CDD" id="cd06225">
    <property type="entry name" value="HAMP"/>
    <property type="match status" value="1"/>
</dbReference>
<dbReference type="EMBL" id="BPFH01000010">
    <property type="protein sequence ID" value="GIT97015.1"/>
    <property type="molecule type" value="Genomic_DNA"/>
</dbReference>
<dbReference type="EC" id="2.7.13.3" evidence="3"/>
<comment type="catalytic activity">
    <reaction evidence="1">
        <text>ATP + protein L-histidine = ADP + protein N-phospho-L-histidine.</text>
        <dbReference type="EC" id="2.7.13.3"/>
    </reaction>
</comment>
<protein>
    <recommendedName>
        <fullName evidence="3">histidine kinase</fullName>
        <ecNumber evidence="3">2.7.13.3</ecNumber>
    </recommendedName>
</protein>
<dbReference type="SMART" id="SM00388">
    <property type="entry name" value="HisKA"/>
    <property type="match status" value="1"/>
</dbReference>
<dbReference type="Pfam" id="PF02518">
    <property type="entry name" value="HATPase_c"/>
    <property type="match status" value="1"/>
</dbReference>
<keyword evidence="7 14" id="KW-0418">Kinase</keyword>
<dbReference type="InterPro" id="IPR005467">
    <property type="entry name" value="His_kinase_dom"/>
</dbReference>
<evidence type="ECO:0000256" key="2">
    <source>
        <dbReference type="ARBA" id="ARBA00004370"/>
    </source>
</evidence>
<dbReference type="GO" id="GO:0016301">
    <property type="term" value="F:kinase activity"/>
    <property type="evidence" value="ECO:0007669"/>
    <property type="project" value="UniProtKB-KW"/>
</dbReference>
<dbReference type="Gene3D" id="1.10.287.130">
    <property type="match status" value="1"/>
</dbReference>
<dbReference type="PANTHER" id="PTHR45436">
    <property type="entry name" value="SENSOR HISTIDINE KINASE YKOH"/>
    <property type="match status" value="1"/>
</dbReference>
<evidence type="ECO:0000256" key="11">
    <source>
        <dbReference type="SAM" id="Phobius"/>
    </source>
</evidence>
<evidence type="ECO:0000256" key="1">
    <source>
        <dbReference type="ARBA" id="ARBA00000085"/>
    </source>
</evidence>
<keyword evidence="8 11" id="KW-1133">Transmembrane helix</keyword>
<dbReference type="CDD" id="cd00075">
    <property type="entry name" value="HATPase"/>
    <property type="match status" value="1"/>
</dbReference>
<dbReference type="InterPro" id="IPR050428">
    <property type="entry name" value="TCS_sensor_his_kinase"/>
</dbReference>
<dbReference type="PANTHER" id="PTHR45436:SF8">
    <property type="entry name" value="HISTIDINE KINASE"/>
    <property type="match status" value="1"/>
</dbReference>
<dbReference type="InterPro" id="IPR003660">
    <property type="entry name" value="HAMP_dom"/>
</dbReference>
<dbReference type="Proteomes" id="UP000786693">
    <property type="component" value="Unassembled WGS sequence"/>
</dbReference>
<evidence type="ECO:0000259" key="13">
    <source>
        <dbReference type="PROSITE" id="PS50885"/>
    </source>
</evidence>
<keyword evidence="10 11" id="KW-0472">Membrane</keyword>
<dbReference type="Gene3D" id="6.10.340.10">
    <property type="match status" value="1"/>
</dbReference>
<comment type="caution">
    <text evidence="14">The sequence shown here is derived from an EMBL/GenBank/DDBJ whole genome shotgun (WGS) entry which is preliminary data.</text>
</comment>
<dbReference type="InterPro" id="IPR003594">
    <property type="entry name" value="HATPase_dom"/>
</dbReference>
<evidence type="ECO:0000313" key="15">
    <source>
        <dbReference type="Proteomes" id="UP000786693"/>
    </source>
</evidence>
<evidence type="ECO:0000256" key="10">
    <source>
        <dbReference type="ARBA" id="ARBA00023136"/>
    </source>
</evidence>
<evidence type="ECO:0000256" key="8">
    <source>
        <dbReference type="ARBA" id="ARBA00022989"/>
    </source>
</evidence>
<dbReference type="SMART" id="SM00304">
    <property type="entry name" value="HAMP"/>
    <property type="match status" value="1"/>
</dbReference>
<feature type="domain" description="Histidine kinase" evidence="12">
    <location>
        <begin position="214"/>
        <end position="427"/>
    </location>
</feature>
<dbReference type="Gene3D" id="3.30.565.10">
    <property type="entry name" value="Histidine kinase-like ATPase, C-terminal domain"/>
    <property type="match status" value="1"/>
</dbReference>
<evidence type="ECO:0000256" key="6">
    <source>
        <dbReference type="ARBA" id="ARBA00022692"/>
    </source>
</evidence>
<dbReference type="InterPro" id="IPR036097">
    <property type="entry name" value="HisK_dim/P_sf"/>
</dbReference>
<keyword evidence="4" id="KW-0597">Phosphoprotein</keyword>
<dbReference type="InterPro" id="IPR004358">
    <property type="entry name" value="Sig_transdc_His_kin-like_C"/>
</dbReference>
<dbReference type="InterPro" id="IPR036890">
    <property type="entry name" value="HATPase_C_sf"/>
</dbReference>
<dbReference type="SMART" id="SM00387">
    <property type="entry name" value="HATPase_c"/>
    <property type="match status" value="1"/>
</dbReference>
<evidence type="ECO:0000256" key="9">
    <source>
        <dbReference type="ARBA" id="ARBA00023012"/>
    </source>
</evidence>
<dbReference type="InterPro" id="IPR003661">
    <property type="entry name" value="HisK_dim/P_dom"/>
</dbReference>
<dbReference type="SUPFAM" id="SSF47384">
    <property type="entry name" value="Homodimeric domain of signal transducing histidine kinase"/>
    <property type="match status" value="1"/>
</dbReference>
<evidence type="ECO:0000259" key="12">
    <source>
        <dbReference type="PROSITE" id="PS50109"/>
    </source>
</evidence>
<dbReference type="PROSITE" id="PS50885">
    <property type="entry name" value="HAMP"/>
    <property type="match status" value="1"/>
</dbReference>
<comment type="subcellular location">
    <subcellularLocation>
        <location evidence="2">Membrane</location>
    </subcellularLocation>
</comment>
<gene>
    <name evidence="14" type="ORF">JANAI62_36380</name>
</gene>
<dbReference type="Pfam" id="PF00512">
    <property type="entry name" value="HisKA"/>
    <property type="match status" value="1"/>
</dbReference>
<dbReference type="PROSITE" id="PS50109">
    <property type="entry name" value="HIS_KIN"/>
    <property type="match status" value="1"/>
</dbReference>
<evidence type="ECO:0000256" key="5">
    <source>
        <dbReference type="ARBA" id="ARBA00022679"/>
    </source>
</evidence>
<dbReference type="RefSeq" id="WP_220750503.1">
    <property type="nucleotide sequence ID" value="NZ_BPFH01000010.1"/>
</dbReference>
<sequence>MFSTPLSALLRLSAIRQAVLLLGVFSLVSLAAWAATFLLVQREMIRAVDLRLVARMETALATLAAGEALPVPADEDETASFVRTNRPDGFDTRDATGSSDATRYLLRTTPQGRLELGEEIERQEELLDILEGGMTASLVATLLAASLAGLWTARRAQRRLDKIGTGLAAVAQGDLSRRIALDGADDLGLLALRIDATTARLEDAMTAMRVQSSNIAHDLRTPIARLRAGLEDALTAATDRGEAVDPAMLETALNQIDRITGTFDALLRLARIESGTGRDAFTPVDLGGLVQDVADTFGPVVEDANQTLATDAAQAGGVRGDRDLLVQLLANLIQNALRHGAERQTITIQAQGPRLMVTDEGPGIPFETRDAMLQPLRQGDGARRGEGYGLGLSLVRAIAELHGAELTLSDGPNGRGLRVAVTFPSLTDL</sequence>
<reference evidence="14 15" key="1">
    <citation type="submission" date="2021-05" db="EMBL/GenBank/DDBJ databases">
        <title>Bacteria Genome sequencing.</title>
        <authorList>
            <person name="Takabe Y."/>
            <person name="Nakajima Y."/>
            <person name="Suzuki S."/>
            <person name="Shiozaki T."/>
        </authorList>
    </citation>
    <scope>NUCLEOTIDE SEQUENCE [LARGE SCALE GENOMIC DNA]</scope>
    <source>
        <strain evidence="14 15">AI_62</strain>
    </source>
</reference>
<evidence type="ECO:0000256" key="4">
    <source>
        <dbReference type="ARBA" id="ARBA00022553"/>
    </source>
</evidence>